<gene>
    <name evidence="1" type="ORF">JW744_05110</name>
</gene>
<evidence type="ECO:0000313" key="2">
    <source>
        <dbReference type="Proteomes" id="UP000809243"/>
    </source>
</evidence>
<sequence length="240" mass="27262">MALIVFAMPPAAKPRKIREPAHTVPIWMRSVYKGRDLGRLSARMPESLRHLAMLSYFPAKQEVILKNGVRIVLKALPPDAAWYNPFFRFAAFPHPAELKKHPALSALKKKGLSDATDKLAGGLMYIRAWFPTTEARRELIADRVIPKGPMVVINDIQMRAQFAKLKPNSIRKKFWHCDDMLISRFETHSKAGGIKSIVVEEPRNAPPTQRQKLYHSLLADHGYAFVKGKKSGQGYWVKEL</sequence>
<organism evidence="1 2">
    <name type="scientific">Candidatus Iainarchaeum sp</name>
    <dbReference type="NCBI Taxonomy" id="3101447"/>
    <lineage>
        <taxon>Archaea</taxon>
        <taxon>Candidatus Iainarchaeota</taxon>
        <taxon>Candidatus Iainarchaeia</taxon>
        <taxon>Candidatus Iainarchaeales</taxon>
        <taxon>Candidatus Iainarchaeaceae</taxon>
        <taxon>Candidatus Iainarchaeum</taxon>
    </lineage>
</organism>
<dbReference type="AlphaFoldDB" id="A0A939CAI7"/>
<dbReference type="Proteomes" id="UP000809243">
    <property type="component" value="Unassembled WGS sequence"/>
</dbReference>
<protein>
    <submittedName>
        <fullName evidence="1">Uncharacterized protein</fullName>
    </submittedName>
</protein>
<dbReference type="EMBL" id="JAFGDB010000088">
    <property type="protein sequence ID" value="MBN2067820.1"/>
    <property type="molecule type" value="Genomic_DNA"/>
</dbReference>
<evidence type="ECO:0000313" key="1">
    <source>
        <dbReference type="EMBL" id="MBN2067820.1"/>
    </source>
</evidence>
<reference evidence="1" key="1">
    <citation type="submission" date="2021-01" db="EMBL/GenBank/DDBJ databases">
        <title>Active Sulfur Cycling in an Early Earth Analoge.</title>
        <authorList>
            <person name="Hahn C.R."/>
            <person name="Youssef N.H."/>
            <person name="Elshahed M."/>
        </authorList>
    </citation>
    <scope>NUCLEOTIDE SEQUENCE</scope>
    <source>
        <strain evidence="1">Zod_Metabat.1151</strain>
    </source>
</reference>
<accession>A0A939CAI7</accession>
<comment type="caution">
    <text evidence="1">The sequence shown here is derived from an EMBL/GenBank/DDBJ whole genome shotgun (WGS) entry which is preliminary data.</text>
</comment>
<name>A0A939CAI7_9ARCH</name>
<proteinExistence type="predicted"/>